<reference evidence="1 2" key="1">
    <citation type="submission" date="2019-09" db="EMBL/GenBank/DDBJ databases">
        <authorList>
            <person name="Chandra G."/>
            <person name="Truman W A."/>
        </authorList>
    </citation>
    <scope>NUCLEOTIDE SEQUENCE [LARGE SCALE GENOMIC DNA]</scope>
    <source>
        <strain evidence="1">PS631</strain>
    </source>
</reference>
<name>A0A5E6P460_PSEFL</name>
<gene>
    <name evidence="1" type="ORF">PS631_00106</name>
</gene>
<dbReference type="AlphaFoldDB" id="A0A5E6P460"/>
<dbReference type="RefSeq" id="WP_150568882.1">
    <property type="nucleotide sequence ID" value="NZ_CABVHF010000001.1"/>
</dbReference>
<organism evidence="1 2">
    <name type="scientific">Pseudomonas fluorescens</name>
    <dbReference type="NCBI Taxonomy" id="294"/>
    <lineage>
        <taxon>Bacteria</taxon>
        <taxon>Pseudomonadati</taxon>
        <taxon>Pseudomonadota</taxon>
        <taxon>Gammaproteobacteria</taxon>
        <taxon>Pseudomonadales</taxon>
        <taxon>Pseudomonadaceae</taxon>
        <taxon>Pseudomonas</taxon>
    </lineage>
</organism>
<sequence>MRREEFEKAYAEAHDMRVEDFIQYRMADTYRLPMIAKCWRFWQLAIQVCQKPLQTTRSDHVVGYADGCLVCGKWGGHFGLPCPRTTPMASQEKH</sequence>
<accession>A0A5E6P460</accession>
<evidence type="ECO:0000313" key="1">
    <source>
        <dbReference type="EMBL" id="VVM37490.1"/>
    </source>
</evidence>
<evidence type="ECO:0000313" key="2">
    <source>
        <dbReference type="Proteomes" id="UP000399692"/>
    </source>
</evidence>
<dbReference type="OrthoDB" id="7032807at2"/>
<dbReference type="EMBL" id="CABVHF010000001">
    <property type="protein sequence ID" value="VVM37490.1"/>
    <property type="molecule type" value="Genomic_DNA"/>
</dbReference>
<dbReference type="Proteomes" id="UP000399692">
    <property type="component" value="Unassembled WGS sequence"/>
</dbReference>
<proteinExistence type="predicted"/>
<protein>
    <submittedName>
        <fullName evidence="1">Uncharacterized protein</fullName>
    </submittedName>
</protein>